<evidence type="ECO:0000259" key="2">
    <source>
        <dbReference type="Pfam" id="PF00857"/>
    </source>
</evidence>
<dbReference type="InterPro" id="IPR050272">
    <property type="entry name" value="Isochorismatase-like_hydrls"/>
</dbReference>
<evidence type="ECO:0000313" key="3">
    <source>
        <dbReference type="EMBL" id="QNE36462.1"/>
    </source>
</evidence>
<evidence type="ECO:0000256" key="1">
    <source>
        <dbReference type="ARBA" id="ARBA00022801"/>
    </source>
</evidence>
<feature type="domain" description="Isochorismatase-like" evidence="2">
    <location>
        <begin position="4"/>
        <end position="164"/>
    </location>
</feature>
<gene>
    <name evidence="3" type="ORF">F1C12_15985</name>
</gene>
<organism evidence="3 4">
    <name type="scientific">Leifsonia shinshuensis</name>
    <dbReference type="NCBI Taxonomy" id="150026"/>
    <lineage>
        <taxon>Bacteria</taxon>
        <taxon>Bacillati</taxon>
        <taxon>Actinomycetota</taxon>
        <taxon>Actinomycetes</taxon>
        <taxon>Micrococcales</taxon>
        <taxon>Microbacteriaceae</taxon>
        <taxon>Leifsonia</taxon>
    </lineage>
</organism>
<dbReference type="RefSeq" id="WP_185275899.1">
    <property type="nucleotide sequence ID" value="NZ_CP043641.1"/>
</dbReference>
<dbReference type="SUPFAM" id="SSF52499">
    <property type="entry name" value="Isochorismatase-like hydrolases"/>
    <property type="match status" value="1"/>
</dbReference>
<dbReference type="CDD" id="cd01014">
    <property type="entry name" value="nicotinamidase_related"/>
    <property type="match status" value="1"/>
</dbReference>
<dbReference type="PANTHER" id="PTHR43540">
    <property type="entry name" value="PEROXYUREIDOACRYLATE/UREIDOACRYLATE AMIDOHYDROLASE-RELATED"/>
    <property type="match status" value="1"/>
</dbReference>
<accession>A0A7G6YD97</accession>
<dbReference type="PANTHER" id="PTHR43540:SF6">
    <property type="entry name" value="ISOCHORISMATASE-LIKE DOMAIN-CONTAINING PROTEIN"/>
    <property type="match status" value="1"/>
</dbReference>
<proteinExistence type="predicted"/>
<dbReference type="KEGG" id="lse:F1C12_15985"/>
<reference evidence="4" key="1">
    <citation type="submission" date="2019-09" db="EMBL/GenBank/DDBJ databases">
        <title>Antimicrobial potential of Antarctic Bacteria.</title>
        <authorList>
            <person name="Benaud N."/>
            <person name="Edwards R.J."/>
            <person name="Ferrari B.C."/>
        </authorList>
    </citation>
    <scope>NUCLEOTIDE SEQUENCE [LARGE SCALE GENOMIC DNA]</scope>
    <source>
        <strain evidence="4">INR9</strain>
    </source>
</reference>
<dbReference type="EMBL" id="CP043641">
    <property type="protein sequence ID" value="QNE36462.1"/>
    <property type="molecule type" value="Genomic_DNA"/>
</dbReference>
<sequence>MKRALIVIDVQNEYVTGNLKICHPDLLTSIPNIEVAMDSAADHGVKLVIVQHIEDEGSPVFARGSEGAALHSSVADRTPDLLVTKQGVSSFAGTQLEQWLRAEGIDTVTIAGYMTQHCCAGTARDAAALGFTVEFLSDATGTLDLVNEAGSISADALHISVLVTMDSEFAAVATTEEWTLAVEAGDTLPVSNLWDSTGHARVPGKHEELHKLMREVRAGIDSDIAAEEAREFRNTLYVGQGASSAL</sequence>
<evidence type="ECO:0000313" key="4">
    <source>
        <dbReference type="Proteomes" id="UP000515511"/>
    </source>
</evidence>
<keyword evidence="1 3" id="KW-0378">Hydrolase</keyword>
<dbReference type="AlphaFoldDB" id="A0A7G6YD97"/>
<dbReference type="Proteomes" id="UP000515511">
    <property type="component" value="Chromosome"/>
</dbReference>
<dbReference type="Pfam" id="PF00857">
    <property type="entry name" value="Isochorismatase"/>
    <property type="match status" value="1"/>
</dbReference>
<protein>
    <submittedName>
        <fullName evidence="3">Cysteine hydrolase</fullName>
    </submittedName>
</protein>
<dbReference type="Gene3D" id="3.40.50.850">
    <property type="entry name" value="Isochorismatase-like"/>
    <property type="match status" value="1"/>
</dbReference>
<name>A0A7G6YD97_9MICO</name>
<dbReference type="GO" id="GO:0016787">
    <property type="term" value="F:hydrolase activity"/>
    <property type="evidence" value="ECO:0007669"/>
    <property type="project" value="UniProtKB-KW"/>
</dbReference>
<dbReference type="InterPro" id="IPR000868">
    <property type="entry name" value="Isochorismatase-like_dom"/>
</dbReference>
<dbReference type="InterPro" id="IPR036380">
    <property type="entry name" value="Isochorismatase-like_sf"/>
</dbReference>